<sequence>MTRAFTTTAQRSLRNQSQKKL</sequence>
<protein>
    <submittedName>
        <fullName evidence="2">Uncharacterized protein</fullName>
    </submittedName>
</protein>
<dbReference type="EMBL" id="GBRH01256763">
    <property type="protein sequence ID" value="JAD41132.1"/>
    <property type="molecule type" value="Transcribed_RNA"/>
</dbReference>
<dbReference type="AlphaFoldDB" id="A0A0A9A277"/>
<proteinExistence type="predicted"/>
<accession>A0A0A9A277</accession>
<name>A0A0A9A277_ARUDO</name>
<organism evidence="2">
    <name type="scientific">Arundo donax</name>
    <name type="common">Giant reed</name>
    <name type="synonym">Donax arundinaceus</name>
    <dbReference type="NCBI Taxonomy" id="35708"/>
    <lineage>
        <taxon>Eukaryota</taxon>
        <taxon>Viridiplantae</taxon>
        <taxon>Streptophyta</taxon>
        <taxon>Embryophyta</taxon>
        <taxon>Tracheophyta</taxon>
        <taxon>Spermatophyta</taxon>
        <taxon>Magnoliopsida</taxon>
        <taxon>Liliopsida</taxon>
        <taxon>Poales</taxon>
        <taxon>Poaceae</taxon>
        <taxon>PACMAD clade</taxon>
        <taxon>Arundinoideae</taxon>
        <taxon>Arundineae</taxon>
        <taxon>Arundo</taxon>
    </lineage>
</organism>
<reference evidence="2" key="1">
    <citation type="submission" date="2014-09" db="EMBL/GenBank/DDBJ databases">
        <authorList>
            <person name="Magalhaes I.L.F."/>
            <person name="Oliveira U."/>
            <person name="Santos F.R."/>
            <person name="Vidigal T.H.D.A."/>
            <person name="Brescovit A.D."/>
            <person name="Santos A.J."/>
        </authorList>
    </citation>
    <scope>NUCLEOTIDE SEQUENCE</scope>
    <source>
        <tissue evidence="2">Shoot tissue taken approximately 20 cm above the soil surface</tissue>
    </source>
</reference>
<reference evidence="2" key="2">
    <citation type="journal article" date="2015" name="Data Brief">
        <title>Shoot transcriptome of the giant reed, Arundo donax.</title>
        <authorList>
            <person name="Barrero R.A."/>
            <person name="Guerrero F.D."/>
            <person name="Moolhuijzen P."/>
            <person name="Goolsby J.A."/>
            <person name="Tidwell J."/>
            <person name="Bellgard S.E."/>
            <person name="Bellgard M.I."/>
        </authorList>
    </citation>
    <scope>NUCLEOTIDE SEQUENCE</scope>
    <source>
        <tissue evidence="2">Shoot tissue taken approximately 20 cm above the soil surface</tissue>
    </source>
</reference>
<evidence type="ECO:0000256" key="1">
    <source>
        <dbReference type="SAM" id="MobiDB-lite"/>
    </source>
</evidence>
<feature type="region of interest" description="Disordered" evidence="1">
    <location>
        <begin position="1"/>
        <end position="21"/>
    </location>
</feature>
<evidence type="ECO:0000313" key="2">
    <source>
        <dbReference type="EMBL" id="JAD41132.1"/>
    </source>
</evidence>